<keyword evidence="4" id="KW-0507">mRNA processing</keyword>
<evidence type="ECO:0000256" key="2">
    <source>
        <dbReference type="ARBA" id="ARBA00008576"/>
    </source>
</evidence>
<comment type="subcellular location">
    <subcellularLocation>
        <location evidence="1 4">Nucleus</location>
    </subcellularLocation>
</comment>
<keyword evidence="3 4" id="KW-0539">Nucleus</keyword>
<evidence type="ECO:0000256" key="3">
    <source>
        <dbReference type="ARBA" id="ARBA00023242"/>
    </source>
</evidence>
<feature type="compositionally biased region" description="Basic and acidic residues" evidence="5">
    <location>
        <begin position="371"/>
        <end position="381"/>
    </location>
</feature>
<feature type="region of interest" description="Disordered" evidence="5">
    <location>
        <begin position="299"/>
        <end position="437"/>
    </location>
</feature>
<organism evidence="7 8">
    <name type="scientific">Ramalina farinacea</name>
    <dbReference type="NCBI Taxonomy" id="258253"/>
    <lineage>
        <taxon>Eukaryota</taxon>
        <taxon>Fungi</taxon>
        <taxon>Dikarya</taxon>
        <taxon>Ascomycota</taxon>
        <taxon>Pezizomycotina</taxon>
        <taxon>Lecanoromycetes</taxon>
        <taxon>OSLEUM clade</taxon>
        <taxon>Lecanoromycetidae</taxon>
        <taxon>Lecanorales</taxon>
        <taxon>Lecanorineae</taxon>
        <taxon>Ramalinaceae</taxon>
        <taxon>Ramalina</taxon>
    </lineage>
</organism>
<accession>A0AA43TX55</accession>
<comment type="function">
    <text evidence="4">Involved in spliceosome maturation and the first step of pre-mRNA splicing.</text>
</comment>
<feature type="compositionally biased region" description="Basic and acidic residues" evidence="5">
    <location>
        <begin position="393"/>
        <end position="405"/>
    </location>
</feature>
<dbReference type="Pfam" id="PF12656">
    <property type="entry name" value="G-patch_2"/>
    <property type="match status" value="1"/>
</dbReference>
<evidence type="ECO:0000256" key="5">
    <source>
        <dbReference type="SAM" id="MobiDB-lite"/>
    </source>
</evidence>
<dbReference type="InterPro" id="IPR000467">
    <property type="entry name" value="G_patch_dom"/>
</dbReference>
<feature type="domain" description="G-patch" evidence="6">
    <location>
        <begin position="226"/>
        <end position="272"/>
    </location>
</feature>
<proteinExistence type="inferred from homology"/>
<dbReference type="GO" id="GO:0003676">
    <property type="term" value="F:nucleic acid binding"/>
    <property type="evidence" value="ECO:0007669"/>
    <property type="project" value="InterPro"/>
</dbReference>
<dbReference type="EMBL" id="JAPUFD010000013">
    <property type="protein sequence ID" value="MDI1491159.1"/>
    <property type="molecule type" value="Genomic_DNA"/>
</dbReference>
<protein>
    <recommendedName>
        <fullName evidence="4">Pre-mRNA-splicing factor</fullName>
    </recommendedName>
</protein>
<dbReference type="Proteomes" id="UP001161017">
    <property type="component" value="Unassembled WGS sequence"/>
</dbReference>
<dbReference type="GO" id="GO:0000398">
    <property type="term" value="P:mRNA splicing, via spliceosome"/>
    <property type="evidence" value="ECO:0007669"/>
    <property type="project" value="UniProtKB-UniRule"/>
</dbReference>
<feature type="compositionally biased region" description="Basic residues" evidence="5">
    <location>
        <begin position="406"/>
        <end position="418"/>
    </location>
</feature>
<dbReference type="InterPro" id="IPR026822">
    <property type="entry name" value="Spp2/MOS2_G-patch"/>
</dbReference>
<comment type="similarity">
    <text evidence="2 4">Belongs to the SPP2 family.</text>
</comment>
<gene>
    <name evidence="7" type="primary">spp2</name>
    <name evidence="7" type="ORF">OHK93_002366</name>
</gene>
<dbReference type="AlphaFoldDB" id="A0AA43TX55"/>
<dbReference type="InterPro" id="IPR045166">
    <property type="entry name" value="Spp2-like"/>
</dbReference>
<name>A0AA43TX55_9LECA</name>
<comment type="caution">
    <text evidence="7">The sequence shown here is derived from an EMBL/GenBank/DDBJ whole genome shotgun (WGS) entry which is preliminary data.</text>
</comment>
<dbReference type="PANTHER" id="PTHR15818">
    <property type="entry name" value="G PATCH AND KOW-CONTAINING"/>
    <property type="match status" value="1"/>
</dbReference>
<dbReference type="SMART" id="SM00443">
    <property type="entry name" value="G_patch"/>
    <property type="match status" value="1"/>
</dbReference>
<feature type="compositionally biased region" description="Basic and acidic residues" evidence="5">
    <location>
        <begin position="346"/>
        <end position="364"/>
    </location>
</feature>
<reference evidence="7" key="1">
    <citation type="journal article" date="2023" name="Genome Biol. Evol.">
        <title>First Whole Genome Sequence and Flow Cytometry Genome Size Data for the Lichen-Forming Fungus Ramalina farinacea (Ascomycota).</title>
        <authorList>
            <person name="Llewellyn T."/>
            <person name="Mian S."/>
            <person name="Hill R."/>
            <person name="Leitch I.J."/>
            <person name="Gaya E."/>
        </authorList>
    </citation>
    <scope>NUCLEOTIDE SEQUENCE</scope>
    <source>
        <strain evidence="7">LIQ254RAFAR</strain>
    </source>
</reference>
<feature type="region of interest" description="Disordered" evidence="5">
    <location>
        <begin position="181"/>
        <end position="206"/>
    </location>
</feature>
<keyword evidence="8" id="KW-1185">Reference proteome</keyword>
<dbReference type="PROSITE" id="PS50174">
    <property type="entry name" value="G_PATCH"/>
    <property type="match status" value="1"/>
</dbReference>
<feature type="compositionally biased region" description="Basic and acidic residues" evidence="5">
    <location>
        <begin position="316"/>
        <end position="336"/>
    </location>
</feature>
<sequence>MATTSSKPFSISFGSSKPKQAQPPSLSKKRPHSALADPDSDHEEQHSGPQTVTGFDQSAGGAISTSAEPKKGPLVIQAQKNRDWREESRRKRRKNLLPAEVQAARKITNGVHTNGTTERDEVSLEAGLKFASKDADGDVSMEQGQPKPDPSPEVKQTADDEAIEALLGKKKGSNLVIPADRNEYNINEDDAEDQAEDYRNDDERYRADVAARPDVASLEDYDRIPVEDFGSAMLRGMGWKEGQVIGKNGEKAKPQKKVERRANLLGIGAKETPGGLGDEFGAWGKSVKGKRKTDIVYNPIMLRNEATGEMVTEEEMEKRKLEPKKNSQDDGKGDRRSKNHAIDGQTTKERLRLSDGRNGDYNKGERRRSKERQSHHSRENGDYSSSRRRQRSRSSDDRRYRSSRKDRSRSRDRKHHRRDRDDYDDRKRHRDGESYRQ</sequence>
<feature type="compositionally biased region" description="Acidic residues" evidence="5">
    <location>
        <begin position="186"/>
        <end position="195"/>
    </location>
</feature>
<evidence type="ECO:0000256" key="4">
    <source>
        <dbReference type="RuleBase" id="RU369096"/>
    </source>
</evidence>
<keyword evidence="4" id="KW-0508">mRNA splicing</keyword>
<evidence type="ECO:0000313" key="7">
    <source>
        <dbReference type="EMBL" id="MDI1491159.1"/>
    </source>
</evidence>
<feature type="compositionally biased region" description="Basic and acidic residues" evidence="5">
    <location>
        <begin position="196"/>
        <end position="206"/>
    </location>
</feature>
<feature type="compositionally biased region" description="Basic and acidic residues" evidence="5">
    <location>
        <begin position="419"/>
        <end position="437"/>
    </location>
</feature>
<feature type="compositionally biased region" description="Polar residues" evidence="5">
    <location>
        <begin position="47"/>
        <end position="56"/>
    </location>
</feature>
<evidence type="ECO:0000256" key="1">
    <source>
        <dbReference type="ARBA" id="ARBA00004123"/>
    </source>
</evidence>
<evidence type="ECO:0000313" key="8">
    <source>
        <dbReference type="Proteomes" id="UP001161017"/>
    </source>
</evidence>
<evidence type="ECO:0000259" key="6">
    <source>
        <dbReference type="PROSITE" id="PS50174"/>
    </source>
</evidence>
<feature type="region of interest" description="Disordered" evidence="5">
    <location>
        <begin position="1"/>
        <end position="158"/>
    </location>
</feature>
<feature type="compositionally biased region" description="Basic and acidic residues" evidence="5">
    <location>
        <begin position="80"/>
        <end position="89"/>
    </location>
</feature>
<feature type="compositionally biased region" description="Low complexity" evidence="5">
    <location>
        <begin position="1"/>
        <end position="19"/>
    </location>
</feature>
<dbReference type="PANTHER" id="PTHR15818:SF2">
    <property type="entry name" value="G-PATCH DOMAIN AND KOW MOTIFS-CONTAINING PROTEIN"/>
    <property type="match status" value="1"/>
</dbReference>
<dbReference type="GO" id="GO:0005681">
    <property type="term" value="C:spliceosomal complex"/>
    <property type="evidence" value="ECO:0007669"/>
    <property type="project" value="UniProtKB-UniRule"/>
</dbReference>
<keyword evidence="4" id="KW-0747">Spliceosome</keyword>